<dbReference type="AlphaFoldDB" id="E4WXK3"/>
<accession>E4WXK3</accession>
<evidence type="ECO:0000256" key="1">
    <source>
        <dbReference type="SAM" id="Coils"/>
    </source>
</evidence>
<gene>
    <name evidence="3" type="ORF">GSOID_T00011638001</name>
    <name evidence="4" type="ORF">GSOID_T00020083001</name>
</gene>
<proteinExistence type="predicted"/>
<organism evidence="3">
    <name type="scientific">Oikopleura dioica</name>
    <name type="common">Tunicate</name>
    <dbReference type="NCBI Taxonomy" id="34765"/>
    <lineage>
        <taxon>Eukaryota</taxon>
        <taxon>Metazoa</taxon>
        <taxon>Chordata</taxon>
        <taxon>Tunicata</taxon>
        <taxon>Appendicularia</taxon>
        <taxon>Copelata</taxon>
        <taxon>Oikopleuridae</taxon>
        <taxon>Oikopleura</taxon>
    </lineage>
</organism>
<feature type="coiled-coil region" evidence="1">
    <location>
        <begin position="93"/>
        <end position="120"/>
    </location>
</feature>
<keyword evidence="5" id="KW-1185">Reference proteome</keyword>
<dbReference type="InParanoid" id="E4WXK3"/>
<dbReference type="Proteomes" id="UP000011014">
    <property type="component" value="Unassembled WGS sequence"/>
</dbReference>
<dbReference type="EMBL" id="FN653018">
    <property type="protein sequence ID" value="CBY22095.1"/>
    <property type="molecule type" value="Genomic_DNA"/>
</dbReference>
<dbReference type="EMBL" id="FN655559">
    <property type="protein sequence ID" value="CBY39512.1"/>
    <property type="molecule type" value="Genomic_DNA"/>
</dbReference>
<name>E4WXK3_OIKDI</name>
<evidence type="ECO:0000313" key="3">
    <source>
        <dbReference type="EMBL" id="CBY22095.1"/>
    </source>
</evidence>
<protein>
    <submittedName>
        <fullName evidence="3">Uncharacterized protein</fullName>
    </submittedName>
</protein>
<evidence type="ECO:0000256" key="2">
    <source>
        <dbReference type="SAM" id="Phobius"/>
    </source>
</evidence>
<evidence type="ECO:0000313" key="4">
    <source>
        <dbReference type="EMBL" id="CBY39512.1"/>
    </source>
</evidence>
<reference evidence="3" key="1">
    <citation type="journal article" date="2010" name="Science">
        <title>Plasticity of animal genome architecture unmasked by rapid evolution of a pelagic tunicate.</title>
        <authorList>
            <person name="Denoeud F."/>
            <person name="Henriet S."/>
            <person name="Mungpakdee S."/>
            <person name="Aury J.M."/>
            <person name="Da Silva C."/>
            <person name="Brinkmann H."/>
            <person name="Mikhaleva J."/>
            <person name="Olsen L.C."/>
            <person name="Jubin C."/>
            <person name="Canestro C."/>
            <person name="Bouquet J.M."/>
            <person name="Danks G."/>
            <person name="Poulain J."/>
            <person name="Campsteijn C."/>
            <person name="Adamski M."/>
            <person name="Cross I."/>
            <person name="Yadetie F."/>
            <person name="Muffato M."/>
            <person name="Louis A."/>
            <person name="Butcher S."/>
            <person name="Tsagkogeorga G."/>
            <person name="Konrad A."/>
            <person name="Singh S."/>
            <person name="Jensen M.F."/>
            <person name="Cong E.H."/>
            <person name="Eikeseth-Otteraa H."/>
            <person name="Noel B."/>
            <person name="Anthouard V."/>
            <person name="Porcel B.M."/>
            <person name="Kachouri-Lafond R."/>
            <person name="Nishino A."/>
            <person name="Ugolini M."/>
            <person name="Chourrout P."/>
            <person name="Nishida H."/>
            <person name="Aasland R."/>
            <person name="Huzurbazar S."/>
            <person name="Westhof E."/>
            <person name="Delsuc F."/>
            <person name="Lehrach H."/>
            <person name="Reinhardt R."/>
            <person name="Weissenbach J."/>
            <person name="Roy S.W."/>
            <person name="Artiguenave F."/>
            <person name="Postlethwait J.H."/>
            <person name="Manak J.R."/>
            <person name="Thompson E.M."/>
            <person name="Jaillon O."/>
            <person name="Du Pasquier L."/>
            <person name="Boudinot P."/>
            <person name="Liberles D.A."/>
            <person name="Volff J.N."/>
            <person name="Philippe H."/>
            <person name="Lenhard B."/>
            <person name="Roest Crollius H."/>
            <person name="Wincker P."/>
            <person name="Chourrout D."/>
        </authorList>
    </citation>
    <scope>NUCLEOTIDE SEQUENCE [LARGE SCALE GENOMIC DNA]</scope>
</reference>
<dbReference type="Proteomes" id="UP000001307">
    <property type="component" value="Unassembled WGS sequence"/>
</dbReference>
<keyword evidence="2" id="KW-1133">Transmembrane helix</keyword>
<keyword evidence="1" id="KW-0175">Coiled coil</keyword>
<evidence type="ECO:0000313" key="5">
    <source>
        <dbReference type="Proteomes" id="UP000001307"/>
    </source>
</evidence>
<keyword evidence="2" id="KW-0812">Transmembrane</keyword>
<feature type="transmembrane region" description="Helical" evidence="2">
    <location>
        <begin position="140"/>
        <end position="160"/>
    </location>
</feature>
<sequence>MRFGLVRIVNRATKRLQSSSSASKAFGDLQDKETRQHMVRKQADRERVADFTGLKTNVHLTDISEELNAQKLQDLEKQKRLDVMEQQIIDELYVKDTSQLENAAEKIAALKEKMARDEVQQSIYQEQALKRQREMRKKSFKNLPFTILFTFLCYGIFYNYRNSIAIPTGALGDS</sequence>
<keyword evidence="2" id="KW-0472">Membrane</keyword>